<dbReference type="RefSeq" id="WP_010890045.1">
    <property type="nucleotide sequence ID" value="NC_001670.1"/>
</dbReference>
<evidence type="ECO:0000259" key="6">
    <source>
        <dbReference type="PROSITE" id="PS51898"/>
    </source>
</evidence>
<dbReference type="Pfam" id="PF00589">
    <property type="entry name" value="Phage_integrase"/>
    <property type="match status" value="1"/>
</dbReference>
<dbReference type="InterPro" id="IPR004107">
    <property type="entry name" value="Integrase_SAM-like_N"/>
</dbReference>
<dbReference type="GO" id="GO:0006310">
    <property type="term" value="P:DNA recombination"/>
    <property type="evidence" value="ECO:0007669"/>
    <property type="project" value="UniProtKB-KW"/>
</dbReference>
<dbReference type="InterPro" id="IPR010998">
    <property type="entry name" value="Integrase_recombinase_N"/>
</dbReference>
<evidence type="ECO:0000256" key="4">
    <source>
        <dbReference type="ARBA" id="ARBA00023172"/>
    </source>
</evidence>
<name>Q48538_LACDL</name>
<protein>
    <submittedName>
        <fullName evidence="8">Integrase/recombinase</fullName>
    </submittedName>
</protein>
<dbReference type="PROSITE" id="PS51898">
    <property type="entry name" value="TYR_RECOMBINASE"/>
    <property type="match status" value="1"/>
</dbReference>
<dbReference type="InterPro" id="IPR011010">
    <property type="entry name" value="DNA_brk_join_enz"/>
</dbReference>
<reference evidence="8" key="2">
    <citation type="submission" date="1995-08" db="EMBL/GenBank/DDBJ databases">
        <authorList>
            <person name="Klein J."/>
        </authorList>
    </citation>
    <scope>NUCLEOTIDE SEQUENCE [LARGE SCALE GENOMIC DNA]</scope>
    <source>
        <strain evidence="8">WS58</strain>
        <plasmid evidence="8">pWS58</plasmid>
    </source>
</reference>
<dbReference type="InterPro" id="IPR013762">
    <property type="entry name" value="Integrase-like_cat_sf"/>
</dbReference>
<keyword evidence="2" id="KW-0229">DNA integration</keyword>
<dbReference type="PANTHER" id="PTHR30349">
    <property type="entry name" value="PHAGE INTEGRASE-RELATED"/>
    <property type="match status" value="1"/>
</dbReference>
<dbReference type="SUPFAM" id="SSF56349">
    <property type="entry name" value="DNA breaking-rejoining enzymes"/>
    <property type="match status" value="1"/>
</dbReference>
<evidence type="ECO:0000256" key="3">
    <source>
        <dbReference type="ARBA" id="ARBA00023125"/>
    </source>
</evidence>
<dbReference type="Pfam" id="PF02899">
    <property type="entry name" value="Phage_int_SAM_1"/>
    <property type="match status" value="1"/>
</dbReference>
<evidence type="ECO:0000259" key="7">
    <source>
        <dbReference type="PROSITE" id="PS51900"/>
    </source>
</evidence>
<gene>
    <name evidence="8" type="primary">orf2</name>
</gene>
<dbReference type="AlphaFoldDB" id="Q48538"/>
<dbReference type="GO" id="GO:0003677">
    <property type="term" value="F:DNA binding"/>
    <property type="evidence" value="ECO:0007669"/>
    <property type="project" value="UniProtKB-UniRule"/>
</dbReference>
<geneLocation type="plasmid" evidence="8">
    <name>pWS58</name>
</geneLocation>
<evidence type="ECO:0000256" key="1">
    <source>
        <dbReference type="ARBA" id="ARBA00008857"/>
    </source>
</evidence>
<dbReference type="InterPro" id="IPR044068">
    <property type="entry name" value="CB"/>
</dbReference>
<dbReference type="InterPro" id="IPR002104">
    <property type="entry name" value="Integrase_catalytic"/>
</dbReference>
<evidence type="ECO:0000256" key="2">
    <source>
        <dbReference type="ARBA" id="ARBA00022908"/>
    </source>
</evidence>
<dbReference type="InterPro" id="IPR050090">
    <property type="entry name" value="Tyrosine_recombinase_XerCD"/>
</dbReference>
<feature type="domain" description="Core-binding (CB)" evidence="7">
    <location>
        <begin position="32"/>
        <end position="111"/>
    </location>
</feature>
<keyword evidence="3 5" id="KW-0238">DNA-binding</keyword>
<evidence type="ECO:0000313" key="8">
    <source>
        <dbReference type="EMBL" id="CAA90742.1"/>
    </source>
</evidence>
<comment type="similarity">
    <text evidence="1">Belongs to the 'phage' integrase family.</text>
</comment>
<dbReference type="EMBL" id="Z50864">
    <property type="protein sequence ID" value="CAA90742.1"/>
    <property type="molecule type" value="Genomic_DNA"/>
</dbReference>
<proteinExistence type="inferred from homology"/>
<feature type="domain" description="Tyr recombinase" evidence="6">
    <location>
        <begin position="131"/>
        <end position="326"/>
    </location>
</feature>
<dbReference type="Gene3D" id="1.10.443.10">
    <property type="entry name" value="Intergrase catalytic core"/>
    <property type="match status" value="1"/>
</dbReference>
<evidence type="ECO:0000256" key="5">
    <source>
        <dbReference type="PROSITE-ProRule" id="PRU01248"/>
    </source>
</evidence>
<dbReference type="PROSITE" id="PS51900">
    <property type="entry name" value="CB"/>
    <property type="match status" value="1"/>
</dbReference>
<keyword evidence="4" id="KW-0233">DNA recombination</keyword>
<sequence length="333" mass="38148">MYEVQKLDLDQIHQLQLANSEELPKISMIDLILNEQVMSAFIVDLNKSQSTIKTYTRCLKSFAQWLAMNGIQQTSESTIKLYMQWLENQGRQPSTIHLYIVVVKRWFKWLEAKRIYPDVAKNVENVRVRKDSPKSFFQAHQVKKILDTVDQTSEKGKRNYALLVLLFTCGLRTIEASRARVDNIRLNGSQLVLYIHGKGHKTDDDYVPLPDKTYAVLCEYLSTRGIKPKDFETCKQPLFTSTSNRSKDQSISTNAISKICKSCFRKAGYDQHDWTAHSTRHTAATLALTNGADLRETQMLLRHSSPTTTEIYLHQLGKLENQAGKDVANAIFD</sequence>
<keyword evidence="8" id="KW-0614">Plasmid</keyword>
<reference evidence="8" key="1">
    <citation type="submission" date="1995-08" db="EMBL/GenBank/DDBJ databases">
        <title>Complete sequence of the cryptic plasmid pWS58 from Lactobacillus delbrueckii subsp. lactis.</title>
        <authorList>
            <person name="Klein J.R."/>
            <person name="Henrich B."/>
        </authorList>
    </citation>
    <scope>NUCLEOTIDE SEQUENCE [LARGE SCALE GENOMIC DNA]</scope>
    <source>
        <strain evidence="8">WS58</strain>
        <plasmid evidence="8">pWS58</plasmid>
    </source>
</reference>
<dbReference type="Gene3D" id="1.10.150.130">
    <property type="match status" value="1"/>
</dbReference>
<organism evidence="8">
    <name type="scientific">Lactobacillus delbrueckii subsp. lactis</name>
    <dbReference type="NCBI Taxonomy" id="29397"/>
    <lineage>
        <taxon>Bacteria</taxon>
        <taxon>Bacillati</taxon>
        <taxon>Bacillota</taxon>
        <taxon>Bacilli</taxon>
        <taxon>Lactobacillales</taxon>
        <taxon>Lactobacillaceae</taxon>
        <taxon>Lactobacillus</taxon>
    </lineage>
</organism>
<accession>Q48538</accession>
<dbReference type="PANTHER" id="PTHR30349:SF41">
    <property type="entry name" value="INTEGRASE_RECOMBINASE PROTEIN MJ0367-RELATED"/>
    <property type="match status" value="1"/>
</dbReference>
<dbReference type="GO" id="GO:0015074">
    <property type="term" value="P:DNA integration"/>
    <property type="evidence" value="ECO:0007669"/>
    <property type="project" value="UniProtKB-KW"/>
</dbReference>